<dbReference type="GO" id="GO:0005829">
    <property type="term" value="C:cytosol"/>
    <property type="evidence" value="ECO:0007669"/>
    <property type="project" value="TreeGrafter"/>
</dbReference>
<dbReference type="InterPro" id="IPR029039">
    <property type="entry name" value="Flavoprotein-like_sf"/>
</dbReference>
<dbReference type="InParanoid" id="A0A448YRT7"/>
<dbReference type="GO" id="GO:0010181">
    <property type="term" value="F:FMN binding"/>
    <property type="evidence" value="ECO:0007669"/>
    <property type="project" value="TreeGrafter"/>
</dbReference>
<dbReference type="Proteomes" id="UP000290900">
    <property type="component" value="Unassembled WGS sequence"/>
</dbReference>
<organism evidence="2 3">
    <name type="scientific">Brettanomyces naardenensis</name>
    <name type="common">Yeast</name>
    <dbReference type="NCBI Taxonomy" id="13370"/>
    <lineage>
        <taxon>Eukaryota</taxon>
        <taxon>Fungi</taxon>
        <taxon>Dikarya</taxon>
        <taxon>Ascomycota</taxon>
        <taxon>Saccharomycotina</taxon>
        <taxon>Pichiomycetes</taxon>
        <taxon>Pichiales</taxon>
        <taxon>Pichiaceae</taxon>
        <taxon>Brettanomyces</taxon>
    </lineage>
</organism>
<sequence>MIIGLIVGSFRPHGNTLGVASWVKYCIKKTFPEATIKVYNPISPINLLEAPINPVSPKHVHSPDDYVSAIDREWAHAIAECDAYVILSPEYNESYTGYLKVMIDHIYHEFEGKPGTFVTFSGHGAEKSYQRLGVLMGKLGLRHTGGISFSVPMSYIRGDYRVAREYDDEKREEDVFLKELEGELEGELAKMGQTSELTSEASK</sequence>
<name>A0A448YRT7_BRENA</name>
<feature type="domain" description="NADPH-dependent FMN reductase-like" evidence="1">
    <location>
        <begin position="1"/>
        <end position="152"/>
    </location>
</feature>
<evidence type="ECO:0000313" key="3">
    <source>
        <dbReference type="Proteomes" id="UP000290900"/>
    </source>
</evidence>
<gene>
    <name evidence="2" type="ORF">BRENAR_LOCUS4353</name>
</gene>
<dbReference type="OrthoDB" id="68575at2759"/>
<dbReference type="InterPro" id="IPR050712">
    <property type="entry name" value="NAD(P)H-dep_reductase"/>
</dbReference>
<protein>
    <submittedName>
        <fullName evidence="2">DEKNAAC104784</fullName>
    </submittedName>
</protein>
<keyword evidence="3" id="KW-1185">Reference proteome</keyword>
<evidence type="ECO:0000259" key="1">
    <source>
        <dbReference type="Pfam" id="PF03358"/>
    </source>
</evidence>
<dbReference type="GO" id="GO:0016491">
    <property type="term" value="F:oxidoreductase activity"/>
    <property type="evidence" value="ECO:0007669"/>
    <property type="project" value="InterPro"/>
</dbReference>
<dbReference type="PANTHER" id="PTHR30543">
    <property type="entry name" value="CHROMATE REDUCTASE"/>
    <property type="match status" value="1"/>
</dbReference>
<dbReference type="Gene3D" id="3.40.50.360">
    <property type="match status" value="1"/>
</dbReference>
<dbReference type="EMBL" id="CAACVR010000050">
    <property type="protein sequence ID" value="VEU23624.1"/>
    <property type="molecule type" value="Genomic_DNA"/>
</dbReference>
<evidence type="ECO:0000313" key="2">
    <source>
        <dbReference type="EMBL" id="VEU23624.1"/>
    </source>
</evidence>
<dbReference type="AlphaFoldDB" id="A0A448YRT7"/>
<dbReference type="InterPro" id="IPR005025">
    <property type="entry name" value="FMN_Rdtase-like_dom"/>
</dbReference>
<dbReference type="PANTHER" id="PTHR30543:SF21">
    <property type="entry name" value="NAD(P)H-DEPENDENT FMN REDUCTASE LOT6"/>
    <property type="match status" value="1"/>
</dbReference>
<dbReference type="SUPFAM" id="SSF52218">
    <property type="entry name" value="Flavoproteins"/>
    <property type="match status" value="1"/>
</dbReference>
<dbReference type="FunCoup" id="A0A448YRT7">
    <property type="interactions" value="21"/>
</dbReference>
<proteinExistence type="predicted"/>
<dbReference type="STRING" id="13370.A0A448YRT7"/>
<accession>A0A448YRT7</accession>
<reference evidence="2 3" key="1">
    <citation type="submission" date="2018-12" db="EMBL/GenBank/DDBJ databases">
        <authorList>
            <person name="Tiukova I."/>
            <person name="Dainat J."/>
        </authorList>
    </citation>
    <scope>NUCLEOTIDE SEQUENCE [LARGE SCALE GENOMIC DNA]</scope>
</reference>
<dbReference type="Pfam" id="PF03358">
    <property type="entry name" value="FMN_red"/>
    <property type="match status" value="1"/>
</dbReference>